<protein>
    <submittedName>
        <fullName evidence="9">Transcriptional antiterminator</fullName>
    </submittedName>
</protein>
<dbReference type="PANTHER" id="PTHR30185:SF9">
    <property type="entry name" value="MANNITOL-SPECIFIC PHOSPHOTRANSFERASE ENZYME IIA COMPONENT"/>
    <property type="match status" value="1"/>
</dbReference>
<dbReference type="Pfam" id="PF00874">
    <property type="entry name" value="PRD"/>
    <property type="match status" value="1"/>
</dbReference>
<dbReference type="InterPro" id="IPR011608">
    <property type="entry name" value="PRD"/>
</dbReference>
<dbReference type="GeneID" id="96911928"/>
<keyword evidence="2" id="KW-0677">Repeat</keyword>
<dbReference type="Gene3D" id="3.40.50.2300">
    <property type="match status" value="1"/>
</dbReference>
<reference evidence="9" key="1">
    <citation type="submission" date="2019-08" db="EMBL/GenBank/DDBJ databases">
        <title>Marinilactibacillus psychrotolerans M13-2T whole genome sequencing project.</title>
        <authorList>
            <person name="Ishikawa M."/>
            <person name="Suzuki T."/>
            <person name="Matsutani M."/>
        </authorList>
    </citation>
    <scope>NUCLEOTIDE SEQUENCE</scope>
    <source>
        <strain evidence="9">M13-2T</strain>
    </source>
</reference>
<keyword evidence="5" id="KW-0804">Transcription</keyword>
<dbReference type="GO" id="GO:0009401">
    <property type="term" value="P:phosphoenolpyruvate-dependent sugar phosphotransferase system"/>
    <property type="evidence" value="ECO:0007669"/>
    <property type="project" value="InterPro"/>
</dbReference>
<keyword evidence="3" id="KW-0805">Transcription regulation</keyword>
<name>A0AAV3WSM0_9LACT</name>
<dbReference type="CDD" id="cd00211">
    <property type="entry name" value="PTS_IIA_fru"/>
    <property type="match status" value="1"/>
</dbReference>
<dbReference type="InterPro" id="IPR050661">
    <property type="entry name" value="BglG_antiterminators"/>
</dbReference>
<dbReference type="InterPro" id="IPR016152">
    <property type="entry name" value="PTrfase/Anion_transptr"/>
</dbReference>
<dbReference type="InterPro" id="IPR036095">
    <property type="entry name" value="PTS_EIIB-like_sf"/>
</dbReference>
<dbReference type="InterPro" id="IPR002178">
    <property type="entry name" value="PTS_EIIA_type-2_dom"/>
</dbReference>
<dbReference type="SUPFAM" id="SSF52794">
    <property type="entry name" value="PTS system IIB component-like"/>
    <property type="match status" value="1"/>
</dbReference>
<organism evidence="9 10">
    <name type="scientific">Marinilactibacillus psychrotolerans</name>
    <dbReference type="NCBI Taxonomy" id="191770"/>
    <lineage>
        <taxon>Bacteria</taxon>
        <taxon>Bacillati</taxon>
        <taxon>Bacillota</taxon>
        <taxon>Bacilli</taxon>
        <taxon>Lactobacillales</taxon>
        <taxon>Carnobacteriaceae</taxon>
        <taxon>Marinilactibacillus</taxon>
    </lineage>
</organism>
<dbReference type="InterPro" id="IPR036634">
    <property type="entry name" value="PRD_sf"/>
</dbReference>
<comment type="caution">
    <text evidence="9">The sequence shown here is derived from an EMBL/GenBank/DDBJ whole genome shotgun (WGS) entry which is preliminary data.</text>
</comment>
<evidence type="ECO:0000259" key="6">
    <source>
        <dbReference type="PROSITE" id="PS51094"/>
    </source>
</evidence>
<evidence type="ECO:0000256" key="1">
    <source>
        <dbReference type="ARBA" id="ARBA00022679"/>
    </source>
</evidence>
<dbReference type="PROSITE" id="PS51099">
    <property type="entry name" value="PTS_EIIB_TYPE_2"/>
    <property type="match status" value="1"/>
</dbReference>
<evidence type="ECO:0000313" key="10">
    <source>
        <dbReference type="Proteomes" id="UP000887127"/>
    </source>
</evidence>
<dbReference type="Pfam" id="PF05043">
    <property type="entry name" value="Mga"/>
    <property type="match status" value="1"/>
</dbReference>
<dbReference type="GO" id="GO:0006355">
    <property type="term" value="P:regulation of DNA-templated transcription"/>
    <property type="evidence" value="ECO:0007669"/>
    <property type="project" value="InterPro"/>
</dbReference>
<evidence type="ECO:0000256" key="4">
    <source>
        <dbReference type="ARBA" id="ARBA00023159"/>
    </source>
</evidence>
<accession>A0AAV3WSM0</accession>
<feature type="domain" description="PTS EIIB type-2" evidence="7">
    <location>
        <begin position="401"/>
        <end position="492"/>
    </location>
</feature>
<gene>
    <name evidence="9" type="primary">bglG_4</name>
    <name evidence="9" type="ORF">M132T_10060</name>
</gene>
<dbReference type="SUPFAM" id="SSF63520">
    <property type="entry name" value="PTS-regulatory domain, PRD"/>
    <property type="match status" value="1"/>
</dbReference>
<dbReference type="PROSITE" id="PS51094">
    <property type="entry name" value="PTS_EIIA_TYPE_2"/>
    <property type="match status" value="1"/>
</dbReference>
<dbReference type="Gene3D" id="1.10.1790.10">
    <property type="entry name" value="PRD domain"/>
    <property type="match status" value="1"/>
</dbReference>
<evidence type="ECO:0000256" key="5">
    <source>
        <dbReference type="ARBA" id="ARBA00023163"/>
    </source>
</evidence>
<dbReference type="SUPFAM" id="SSF55804">
    <property type="entry name" value="Phoshotransferase/anion transport protein"/>
    <property type="match status" value="1"/>
</dbReference>
<feature type="domain" description="PTS EIIA type-2" evidence="6">
    <location>
        <begin position="543"/>
        <end position="686"/>
    </location>
</feature>
<evidence type="ECO:0000259" key="7">
    <source>
        <dbReference type="PROSITE" id="PS51099"/>
    </source>
</evidence>
<dbReference type="EMBL" id="BKBI01000006">
    <property type="protein sequence ID" value="GEQ35498.1"/>
    <property type="molecule type" value="Genomic_DNA"/>
</dbReference>
<dbReference type="PROSITE" id="PS51372">
    <property type="entry name" value="PRD_2"/>
    <property type="match status" value="1"/>
</dbReference>
<dbReference type="CDD" id="cd05568">
    <property type="entry name" value="PTS_IIB_bgl_like"/>
    <property type="match status" value="1"/>
</dbReference>
<sequence length="693" mass="81103">MLDGRSIQVIRALTTSSYVLKQDIMKEVNLTKRQLEYTMDKINGWIKDNKHQPVRFIKEKASIDHETYTFLLKRIDMDSDHFDSQYLMDRQERMHFIYMMIFLREGYLSINHFVDALEVSKATIFKDLGDLKNDLEEQNIGIEYNRLEGYNLSGDELDLRAYLLKIVLYSLAFNPNRKFIDYFIETNQLIKFEEMLSIISSVMRKHDIKFVENRLIEFTYSFILLKQRLLNHAVRIDEYIDAKDLMNTDEYEFSLSLLKYFDMYTESSSEYLSRCVLGFSAGIHEITNENRNNVMKMVRRFLNRFESFSGIVIEQKEDVIAQLYIHFQPAYYRLLFRIPVYNPLLEKIKSEYSALFTIVKETFKSFEKELDRVISEDELSYLTIHFASIISNFSKQPEYQKVAAIVCPNGIGSSMLLYSRLKSIFPEFIFMEPIEFINLDSVFDRADIIFTTINQVEFVKEKKPYFVVSPVMTDAEISDLISEVYSKINNFQYQLPSFNQMINIVKKYVPEKEFKEFENEIRGSIVDDLSHETYGKVNLELSDIILKEYIQLDVTAHDKWDAVEKAANPLKILGAISEEYINEIKKSMETNSEYLVISNSVAMPHAKPKYGVNKTAMGITVLAKPVKFGNNNKDPVKYIFTLGSIDKESHLKAMSTFIQLISEDSFFEKLNSSNTALEVKEYINDFETRINTA</sequence>
<dbReference type="AlphaFoldDB" id="A0AAV3WSM0"/>
<feature type="domain" description="PRD" evidence="8">
    <location>
        <begin position="289"/>
        <end position="396"/>
    </location>
</feature>
<dbReference type="InterPro" id="IPR013011">
    <property type="entry name" value="PTS_EIIB_2"/>
</dbReference>
<dbReference type="Gene3D" id="1.10.10.10">
    <property type="entry name" value="Winged helix-like DNA-binding domain superfamily/Winged helix DNA-binding domain"/>
    <property type="match status" value="1"/>
</dbReference>
<dbReference type="Proteomes" id="UP000887127">
    <property type="component" value="Unassembled WGS sequence"/>
</dbReference>
<dbReference type="Pfam" id="PF00359">
    <property type="entry name" value="PTS_EIIA_2"/>
    <property type="match status" value="1"/>
</dbReference>
<keyword evidence="4" id="KW-0010">Activator</keyword>
<dbReference type="PANTHER" id="PTHR30185">
    <property type="entry name" value="CRYPTIC BETA-GLUCOSIDE BGL OPERON ANTITERMINATOR"/>
    <property type="match status" value="1"/>
</dbReference>
<evidence type="ECO:0000259" key="8">
    <source>
        <dbReference type="PROSITE" id="PS51372"/>
    </source>
</evidence>
<dbReference type="RefSeq" id="WP_091762597.1">
    <property type="nucleotide sequence ID" value="NZ_BJVX01000015.1"/>
</dbReference>
<evidence type="ECO:0000256" key="3">
    <source>
        <dbReference type="ARBA" id="ARBA00023015"/>
    </source>
</evidence>
<dbReference type="InterPro" id="IPR007737">
    <property type="entry name" value="Mga_HTH"/>
</dbReference>
<evidence type="ECO:0000256" key="2">
    <source>
        <dbReference type="ARBA" id="ARBA00022737"/>
    </source>
</evidence>
<keyword evidence="1" id="KW-0808">Transferase</keyword>
<proteinExistence type="predicted"/>
<evidence type="ECO:0000313" key="9">
    <source>
        <dbReference type="EMBL" id="GEQ35498.1"/>
    </source>
</evidence>
<dbReference type="InterPro" id="IPR036388">
    <property type="entry name" value="WH-like_DNA-bd_sf"/>
</dbReference>
<dbReference type="Gene3D" id="3.40.930.10">
    <property type="entry name" value="Mannitol-specific EII, Chain A"/>
    <property type="match status" value="1"/>
</dbReference>
<dbReference type="GO" id="GO:0008982">
    <property type="term" value="F:protein-N(PI)-phosphohistidine-sugar phosphotransferase activity"/>
    <property type="evidence" value="ECO:0007669"/>
    <property type="project" value="InterPro"/>
</dbReference>